<dbReference type="AlphaFoldDB" id="A0A2C5VY53"/>
<protein>
    <submittedName>
        <fullName evidence="1">Uncharacterized protein</fullName>
    </submittedName>
</protein>
<organism evidence="1 2">
    <name type="scientific">Pseudomonas putida</name>
    <name type="common">Arthrobacter siderocapsulatus</name>
    <dbReference type="NCBI Taxonomy" id="303"/>
    <lineage>
        <taxon>Bacteria</taxon>
        <taxon>Pseudomonadati</taxon>
        <taxon>Pseudomonadota</taxon>
        <taxon>Gammaproteobacteria</taxon>
        <taxon>Pseudomonadales</taxon>
        <taxon>Pseudomonadaceae</taxon>
        <taxon>Pseudomonas</taxon>
    </lineage>
</organism>
<reference evidence="2" key="1">
    <citation type="submission" date="2017-10" db="EMBL/GenBank/DDBJ databases">
        <title>FDA dAtabase for Regulatory Grade micrObial Sequences (FDA-ARGOS): Supporting development and validation of Infectious Disease Dx tests.</title>
        <authorList>
            <person name="Goldberg B."/>
            <person name="Campos J."/>
            <person name="Tallon L."/>
            <person name="Sadzewicz L."/>
            <person name="Ott S."/>
            <person name="Zhao X."/>
            <person name="Nagaraj S."/>
            <person name="Vavikolanu K."/>
            <person name="Aluvathingal J."/>
            <person name="Nadendla S."/>
            <person name="Geyer C."/>
            <person name="Sichtig H."/>
        </authorList>
    </citation>
    <scope>NUCLEOTIDE SEQUENCE [LARGE SCALE GENOMIC DNA]</scope>
    <source>
        <strain evidence="2">FDAARGOS_376</strain>
    </source>
</reference>
<comment type="caution">
    <text evidence="1">The sequence shown here is derived from an EMBL/GenBank/DDBJ whole genome shotgun (WGS) entry which is preliminary data.</text>
</comment>
<gene>
    <name evidence="1" type="ORF">CRX57_00610</name>
</gene>
<evidence type="ECO:0000313" key="1">
    <source>
        <dbReference type="EMBL" id="PHH38735.1"/>
    </source>
</evidence>
<dbReference type="Proteomes" id="UP000222460">
    <property type="component" value="Unassembled WGS sequence"/>
</dbReference>
<dbReference type="EMBL" id="PDKZ01000002">
    <property type="protein sequence ID" value="PHH38735.1"/>
    <property type="molecule type" value="Genomic_DNA"/>
</dbReference>
<proteinExistence type="predicted"/>
<dbReference type="RefSeq" id="WP_098963848.1">
    <property type="nucleotide sequence ID" value="NZ_PDKZ01000002.1"/>
</dbReference>
<sequence>MDYGFRSRNGQNFFQVDSENKVLNVAASGTYTIGKPATAPVTITQAVITYPSPITTTEPPHVFLNPNNQGMYHSLVQMGGPGNWTGFYFRLHLMSPFNSSDCSGRWLVATFRSTSPPNEYDLRLRNAAGEQIFVGADNLLVMTGLPINEGWSLDNRGGEVSGIYWSGCQMPWTGSYDDYFLASTLLGGKIYNGNTTLQTPCGFHAGVRSTLNGYVGAMVSSEGGTAKNGRTTFAAKPMRPL</sequence>
<accession>A0A2C5VY53</accession>
<name>A0A2C5VY53_PSEPU</name>
<evidence type="ECO:0000313" key="2">
    <source>
        <dbReference type="Proteomes" id="UP000222460"/>
    </source>
</evidence>